<feature type="binding site" evidence="5">
    <location>
        <begin position="82"/>
        <end position="84"/>
    </location>
    <ligand>
        <name>substrate</name>
    </ligand>
</feature>
<dbReference type="InterPro" id="IPR029054">
    <property type="entry name" value="dUTPase-like"/>
</dbReference>
<evidence type="ECO:0000256" key="4">
    <source>
        <dbReference type="ARBA" id="ARBA00047686"/>
    </source>
</evidence>
<feature type="binding site" evidence="5">
    <location>
        <position position="78"/>
    </location>
    <ligand>
        <name>substrate</name>
    </ligand>
</feature>
<dbReference type="PANTHER" id="PTHR11241">
    <property type="entry name" value="DEOXYURIDINE 5'-TRIPHOSPHATE NUCLEOTIDOHYDROLASE"/>
    <property type="match status" value="1"/>
</dbReference>
<keyword evidence="5" id="KW-0460">Magnesium</keyword>
<keyword evidence="2 5" id="KW-0378">Hydrolase</keyword>
<keyword evidence="5" id="KW-0479">Metal-binding</keyword>
<comment type="similarity">
    <text evidence="1 5">Belongs to the dUTPase family.</text>
</comment>
<organism evidence="7 8">
    <name type="scientific">Pseudanabaena mucicola FACHB-723</name>
    <dbReference type="NCBI Taxonomy" id="2692860"/>
    <lineage>
        <taxon>Bacteria</taxon>
        <taxon>Bacillati</taxon>
        <taxon>Cyanobacteriota</taxon>
        <taxon>Cyanophyceae</taxon>
        <taxon>Pseudanabaenales</taxon>
        <taxon>Pseudanabaenaceae</taxon>
        <taxon>Pseudanabaena</taxon>
    </lineage>
</organism>
<comment type="caution">
    <text evidence="7">The sequence shown here is derived from an EMBL/GenBank/DDBJ whole genome shotgun (WGS) entry which is preliminary data.</text>
</comment>
<dbReference type="InterPro" id="IPR008181">
    <property type="entry name" value="dUTPase"/>
</dbReference>
<evidence type="ECO:0000256" key="2">
    <source>
        <dbReference type="ARBA" id="ARBA00022801"/>
    </source>
</evidence>
<dbReference type="NCBIfam" id="NF001862">
    <property type="entry name" value="PRK00601.1"/>
    <property type="match status" value="1"/>
</dbReference>
<dbReference type="RefSeq" id="WP_190402826.1">
    <property type="nucleotide sequence ID" value="NZ_JACJQB010000010.1"/>
</dbReference>
<comment type="catalytic activity">
    <reaction evidence="4 5">
        <text>dUTP + H2O = dUMP + diphosphate + H(+)</text>
        <dbReference type="Rhea" id="RHEA:10248"/>
        <dbReference type="ChEBI" id="CHEBI:15377"/>
        <dbReference type="ChEBI" id="CHEBI:15378"/>
        <dbReference type="ChEBI" id="CHEBI:33019"/>
        <dbReference type="ChEBI" id="CHEBI:61555"/>
        <dbReference type="ChEBI" id="CHEBI:246422"/>
        <dbReference type="EC" id="3.6.1.23"/>
    </reaction>
</comment>
<evidence type="ECO:0000259" key="6">
    <source>
        <dbReference type="Pfam" id="PF00692"/>
    </source>
</evidence>
<proteinExistence type="inferred from homology"/>
<dbReference type="EMBL" id="JACJQB010000010">
    <property type="protein sequence ID" value="MBD2187960.1"/>
    <property type="molecule type" value="Genomic_DNA"/>
</dbReference>
<dbReference type="HAMAP" id="MF_00116">
    <property type="entry name" value="dUTPase_bact"/>
    <property type="match status" value="1"/>
</dbReference>
<dbReference type="PANTHER" id="PTHR11241:SF0">
    <property type="entry name" value="DEOXYURIDINE 5'-TRIPHOSPHATE NUCLEOTIDOHYDROLASE"/>
    <property type="match status" value="1"/>
</dbReference>
<dbReference type="Gene3D" id="2.70.40.10">
    <property type="match status" value="1"/>
</dbReference>
<name>A0ABR7ZW16_9CYAN</name>
<comment type="pathway">
    <text evidence="5">Pyrimidine metabolism; dUMP biosynthesis; dUMP from dCTP (dUTP route): step 2/2.</text>
</comment>
<accession>A0ABR7ZW16</accession>
<gene>
    <name evidence="5 7" type="primary">dut</name>
    <name evidence="7" type="ORF">H6F41_07380</name>
</gene>
<dbReference type="InterPro" id="IPR036157">
    <property type="entry name" value="dUTPase-like_sf"/>
</dbReference>
<dbReference type="CDD" id="cd07557">
    <property type="entry name" value="trimeric_dUTPase"/>
    <property type="match status" value="1"/>
</dbReference>
<comment type="caution">
    <text evidence="5">Lacks conserved residue(s) required for the propagation of feature annotation.</text>
</comment>
<reference evidence="7 8" key="1">
    <citation type="journal article" date="2020" name="ISME J.">
        <title>Comparative genomics reveals insights into cyanobacterial evolution and habitat adaptation.</title>
        <authorList>
            <person name="Chen M.Y."/>
            <person name="Teng W.K."/>
            <person name="Zhao L."/>
            <person name="Hu C.X."/>
            <person name="Zhou Y.K."/>
            <person name="Han B.P."/>
            <person name="Song L.R."/>
            <person name="Shu W.S."/>
        </authorList>
    </citation>
    <scope>NUCLEOTIDE SEQUENCE [LARGE SCALE GENOMIC DNA]</scope>
    <source>
        <strain evidence="7 8">FACHB-723</strain>
    </source>
</reference>
<comment type="function">
    <text evidence="5">This enzyme is involved in nucleotide metabolism: it produces dUMP, the immediate precursor of thymidine nucleotides and it decreases the intracellular concentration of dUTP so that uracil cannot be incorporated into DNA.</text>
</comment>
<keyword evidence="3 5" id="KW-0546">Nucleotide metabolism</keyword>
<protein>
    <recommendedName>
        <fullName evidence="5">Deoxyuridine 5'-triphosphate nucleotidohydrolase</fullName>
        <shortName evidence="5">dUTPase</shortName>
        <ecNumber evidence="5">3.6.1.23</ecNumber>
    </recommendedName>
    <alternativeName>
        <fullName evidence="5">dUTP pyrophosphatase</fullName>
    </alternativeName>
</protein>
<evidence type="ECO:0000313" key="8">
    <source>
        <dbReference type="Proteomes" id="UP000642094"/>
    </source>
</evidence>
<evidence type="ECO:0000256" key="3">
    <source>
        <dbReference type="ARBA" id="ARBA00023080"/>
    </source>
</evidence>
<evidence type="ECO:0000313" key="7">
    <source>
        <dbReference type="EMBL" id="MBD2187960.1"/>
    </source>
</evidence>
<keyword evidence="8" id="KW-1185">Reference proteome</keyword>
<dbReference type="Pfam" id="PF00692">
    <property type="entry name" value="dUTPase"/>
    <property type="match status" value="1"/>
</dbReference>
<dbReference type="GO" id="GO:0004170">
    <property type="term" value="F:dUTP diphosphatase activity"/>
    <property type="evidence" value="ECO:0007669"/>
    <property type="project" value="UniProtKB-EC"/>
</dbReference>
<evidence type="ECO:0000256" key="5">
    <source>
        <dbReference type="HAMAP-Rule" id="MF_00116"/>
    </source>
</evidence>
<dbReference type="NCBIfam" id="TIGR00576">
    <property type="entry name" value="dut"/>
    <property type="match status" value="1"/>
</dbReference>
<dbReference type="Proteomes" id="UP000642094">
    <property type="component" value="Unassembled WGS sequence"/>
</dbReference>
<sequence length="145" mass="15373">MQIVDIKFQKLHVDAQIPSYAHTGDAGADVFTVDEITLQPQQRAAIPTGLAVDIPLGYEIQVRPKSGLALKHGVTVLNAPGTVDAGYRGEIQVIMVNLGTEAYTFAKGQKIAQLVLKPVIRANYIEGELGNSDRGTGGFGSTGLV</sequence>
<dbReference type="InterPro" id="IPR033704">
    <property type="entry name" value="dUTPase_trimeric"/>
</dbReference>
<dbReference type="SUPFAM" id="SSF51283">
    <property type="entry name" value="dUTPase-like"/>
    <property type="match status" value="1"/>
</dbReference>
<comment type="cofactor">
    <cofactor evidence="5">
        <name>Mg(2+)</name>
        <dbReference type="ChEBI" id="CHEBI:18420"/>
    </cofactor>
</comment>
<feature type="domain" description="dUTPase-like" evidence="6">
    <location>
        <begin position="15"/>
        <end position="143"/>
    </location>
</feature>
<evidence type="ECO:0000256" key="1">
    <source>
        <dbReference type="ARBA" id="ARBA00006581"/>
    </source>
</evidence>
<dbReference type="EC" id="3.6.1.23" evidence="5"/>